<keyword evidence="4" id="KW-0808">Transferase</keyword>
<evidence type="ECO:0000256" key="1">
    <source>
        <dbReference type="ARBA" id="ARBA00006122"/>
    </source>
</evidence>
<evidence type="ECO:0000256" key="3">
    <source>
        <dbReference type="ARBA" id="ARBA00022676"/>
    </source>
</evidence>
<dbReference type="PANTHER" id="PTHR47182:SF6">
    <property type="entry name" value="CELL WALL ALPHA-1,3-GLUCAN SYNTHASE MOK11"/>
    <property type="match status" value="1"/>
</dbReference>
<dbReference type="InterPro" id="IPR017853">
    <property type="entry name" value="GH"/>
</dbReference>
<dbReference type="OMA" id="LQTLWGT"/>
<dbReference type="InterPro" id="IPR058657">
    <property type="entry name" value="Mok11-13/Ags1-like_Ig"/>
</dbReference>
<feature type="transmembrane region" description="Helical" evidence="8">
    <location>
        <begin position="2300"/>
        <end position="2319"/>
    </location>
</feature>
<feature type="transmembrane region" description="Helical" evidence="8">
    <location>
        <begin position="2273"/>
        <end position="2293"/>
    </location>
</feature>
<dbReference type="GO" id="GO:0071555">
    <property type="term" value="P:cell wall organization"/>
    <property type="evidence" value="ECO:0007669"/>
    <property type="project" value="UniProtKB-KW"/>
</dbReference>
<feature type="transmembrane region" description="Helical" evidence="8">
    <location>
        <begin position="2019"/>
        <end position="2037"/>
    </location>
</feature>
<feature type="region of interest" description="Disordered" evidence="7">
    <location>
        <begin position="1632"/>
        <end position="1699"/>
    </location>
</feature>
<evidence type="ECO:0000256" key="8">
    <source>
        <dbReference type="SAM" id="Phobius"/>
    </source>
</evidence>
<feature type="chain" id="PRO_5002847150" description="alpha-1,3-glucan synthase" evidence="9">
    <location>
        <begin position="34"/>
        <end position="2379"/>
    </location>
</feature>
<dbReference type="Pfam" id="PF26111">
    <property type="entry name" value="Ig_Mok13"/>
    <property type="match status" value="1"/>
</dbReference>
<evidence type="ECO:0000256" key="2">
    <source>
        <dbReference type="ARBA" id="ARBA00012688"/>
    </source>
</evidence>
<dbReference type="Gene3D" id="3.40.50.2000">
    <property type="entry name" value="Glycogen Phosphorylase B"/>
    <property type="match status" value="2"/>
</dbReference>
<evidence type="ECO:0000313" key="13">
    <source>
        <dbReference type="Proteomes" id="UP000001744"/>
    </source>
</evidence>
<feature type="compositionally biased region" description="Low complexity" evidence="7">
    <location>
        <begin position="1632"/>
        <end position="1641"/>
    </location>
</feature>
<dbReference type="GO" id="GO:0016020">
    <property type="term" value="C:membrane"/>
    <property type="evidence" value="ECO:0007669"/>
    <property type="project" value="UniProtKB-ARBA"/>
</dbReference>
<dbReference type="VEuPathDB" id="FungiDB:SJAG_01028"/>
<proteinExistence type="inferred from homology"/>
<keyword evidence="8" id="KW-0472">Membrane</keyword>
<dbReference type="FunFam" id="3.20.20.80:FF:000073">
    <property type="entry name" value="Alpha-1,3-glucan synthase Ags2"/>
    <property type="match status" value="1"/>
</dbReference>
<dbReference type="Pfam" id="PF26127">
    <property type="entry name" value="12TM_Mok13"/>
    <property type="match status" value="1"/>
</dbReference>
<feature type="compositionally biased region" description="Polar residues" evidence="7">
    <location>
        <begin position="1669"/>
        <end position="1692"/>
    </location>
</feature>
<dbReference type="GO" id="GO:0047657">
    <property type="term" value="F:alpha-1,3-glucan synthase activity"/>
    <property type="evidence" value="ECO:0000318"/>
    <property type="project" value="GO_Central"/>
</dbReference>
<evidence type="ECO:0000256" key="9">
    <source>
        <dbReference type="SAM" id="SignalP"/>
    </source>
</evidence>
<keyword evidence="5" id="KW-0961">Cell wall biogenesis/degradation</keyword>
<dbReference type="FunFam" id="3.40.50.2000:FF:000052">
    <property type="entry name" value="Alpha-1,3-glucan synthase Ags2"/>
    <property type="match status" value="1"/>
</dbReference>
<reference evidence="11 13" key="1">
    <citation type="journal article" date="2011" name="Science">
        <title>Comparative functional genomics of the fission yeasts.</title>
        <authorList>
            <person name="Rhind N."/>
            <person name="Chen Z."/>
            <person name="Yassour M."/>
            <person name="Thompson D.A."/>
            <person name="Haas B.J."/>
            <person name="Habib N."/>
            <person name="Wapinski I."/>
            <person name="Roy S."/>
            <person name="Lin M.F."/>
            <person name="Heiman D.I."/>
            <person name="Young S.K."/>
            <person name="Furuya K."/>
            <person name="Guo Y."/>
            <person name="Pidoux A."/>
            <person name="Chen H.M."/>
            <person name="Robbertse B."/>
            <person name="Goldberg J.M."/>
            <person name="Aoki K."/>
            <person name="Bayne E.H."/>
            <person name="Berlin A.M."/>
            <person name="Desjardins C.A."/>
            <person name="Dobbs E."/>
            <person name="Dukaj L."/>
            <person name="Fan L."/>
            <person name="FitzGerald M.G."/>
            <person name="French C."/>
            <person name="Gujja S."/>
            <person name="Hansen K."/>
            <person name="Keifenheim D."/>
            <person name="Levin J.Z."/>
            <person name="Mosher R.A."/>
            <person name="Mueller C.A."/>
            <person name="Pfiffner J."/>
            <person name="Priest M."/>
            <person name="Russ C."/>
            <person name="Smialowska A."/>
            <person name="Swoboda P."/>
            <person name="Sykes S.M."/>
            <person name="Vaughn M."/>
            <person name="Vengrova S."/>
            <person name="Yoder R."/>
            <person name="Zeng Q."/>
            <person name="Allshire R."/>
            <person name="Baulcombe D."/>
            <person name="Birren B.W."/>
            <person name="Brown W."/>
            <person name="Ekwall K."/>
            <person name="Kellis M."/>
            <person name="Leatherwood J."/>
            <person name="Levin H."/>
            <person name="Margalit H."/>
            <person name="Martienssen R."/>
            <person name="Nieduszynski C.A."/>
            <person name="Spatafora J.W."/>
            <person name="Friedman N."/>
            <person name="Dalgaard J.Z."/>
            <person name="Baumann P."/>
            <person name="Niki H."/>
            <person name="Regev A."/>
            <person name="Nusbaum C."/>
        </authorList>
    </citation>
    <scope>NUCLEOTIDE SEQUENCE [LARGE SCALE GENOMIC DNA]</scope>
    <source>
        <strain evidence="13">yFS275 / FY16936</strain>
    </source>
</reference>
<keyword evidence="3" id="KW-0328">Glycosyltransferase</keyword>
<keyword evidence="13" id="KW-1185">Reference proteome</keyword>
<organism evidence="11 13">
    <name type="scientific">Schizosaccharomyces japonicus (strain yFS275 / FY16936)</name>
    <name type="common">Fission yeast</name>
    <dbReference type="NCBI Taxonomy" id="402676"/>
    <lineage>
        <taxon>Eukaryota</taxon>
        <taxon>Fungi</taxon>
        <taxon>Dikarya</taxon>
        <taxon>Ascomycota</taxon>
        <taxon>Taphrinomycotina</taxon>
        <taxon>Schizosaccharomycetes</taxon>
        <taxon>Schizosaccharomycetales</taxon>
        <taxon>Schizosaccharomycetaceae</taxon>
        <taxon>Schizosaccharomyces</taxon>
    </lineage>
</organism>
<dbReference type="InterPro" id="IPR058658">
    <property type="entry name" value="Mok11-13/Ags1-like_Ig_2"/>
</dbReference>
<feature type="domain" description="Glycosyl hydrolase family 13 catalytic" evidence="10">
    <location>
        <begin position="79"/>
        <end position="528"/>
    </location>
</feature>
<feature type="transmembrane region" description="Helical" evidence="8">
    <location>
        <begin position="2201"/>
        <end position="2224"/>
    </location>
</feature>
<dbReference type="Pfam" id="PF26122">
    <property type="entry name" value="CBM_Mok13"/>
    <property type="match status" value="1"/>
</dbReference>
<dbReference type="GeneID" id="7048275"/>
<comment type="catalytic activity">
    <reaction evidence="6">
        <text>[(1-&gt;3)-alpha-D-glucosyl](n) + UDP-alpha-D-glucose = [(1-&gt;3)-alpha-D-glucosyl](n+1) + UDP + H(+)</text>
        <dbReference type="Rhea" id="RHEA:19749"/>
        <dbReference type="Rhea" id="RHEA-COMP:11150"/>
        <dbReference type="Rhea" id="RHEA-COMP:11151"/>
        <dbReference type="ChEBI" id="CHEBI:15378"/>
        <dbReference type="ChEBI" id="CHEBI:28100"/>
        <dbReference type="ChEBI" id="CHEBI:58223"/>
        <dbReference type="ChEBI" id="CHEBI:58885"/>
        <dbReference type="EC" id="2.4.1.183"/>
    </reaction>
</comment>
<evidence type="ECO:0000256" key="7">
    <source>
        <dbReference type="SAM" id="MobiDB-lite"/>
    </source>
</evidence>
<dbReference type="InterPro" id="IPR001296">
    <property type="entry name" value="Glyco_trans_1"/>
</dbReference>
<dbReference type="Pfam" id="PF08323">
    <property type="entry name" value="Glyco_transf_5"/>
    <property type="match status" value="1"/>
</dbReference>
<evidence type="ECO:0000313" key="12">
    <source>
        <dbReference type="JaponicusDB" id="SJAG_01028"/>
    </source>
</evidence>
<dbReference type="Pfam" id="PF26114">
    <property type="entry name" value="Ig_2_Mok13"/>
    <property type="match status" value="1"/>
</dbReference>
<gene>
    <name evidence="12" type="primary">mok11</name>
    <name evidence="11" type="ORF">SJAG_01028</name>
</gene>
<evidence type="ECO:0000313" key="11">
    <source>
        <dbReference type="EMBL" id="EEB06005.2"/>
    </source>
</evidence>
<comment type="similarity">
    <text evidence="1">Belongs to the glycosyltransferase group 1 family.</text>
</comment>
<dbReference type="Pfam" id="PF26108">
    <property type="entry name" value="GH_Mok13"/>
    <property type="match status" value="1"/>
</dbReference>
<dbReference type="InterPro" id="IPR006047">
    <property type="entry name" value="GH13_cat_dom"/>
</dbReference>
<dbReference type="eggNOG" id="ENOG502QQX3">
    <property type="taxonomic scope" value="Eukaryota"/>
</dbReference>
<evidence type="ECO:0000256" key="5">
    <source>
        <dbReference type="ARBA" id="ARBA00023316"/>
    </source>
</evidence>
<keyword evidence="9" id="KW-0732">Signal</keyword>
<dbReference type="JaponicusDB" id="SJAG_01028">
    <property type="gene designation" value="mok11"/>
</dbReference>
<dbReference type="Proteomes" id="UP000001744">
    <property type="component" value="Unassembled WGS sequence"/>
</dbReference>
<dbReference type="SUPFAM" id="SSF53756">
    <property type="entry name" value="UDP-Glycosyltransferase/glycogen phosphorylase"/>
    <property type="match status" value="1"/>
</dbReference>
<dbReference type="InterPro" id="IPR058659">
    <property type="entry name" value="Mok11-13/Ags1-like_CBM"/>
</dbReference>
<dbReference type="HOGENOM" id="CLU_000488_0_0_1"/>
<sequence>MSFLKYRPMQPGLCKRWFWSLWIVSCFVYSCLAAPYDPREEAYNLNQNKTATDPKDYWGEWENHDFYPSPDNWRFPIYTIALDKWVDGDPTNNEANGTVLNTTCLGIKAIYLAGTPFINLPWGADQYSPLDFTILDHHLGTINDWRETVEEMHKKDMYLIVDLTVATLADLVGFEGYLNTTAPFTFLEHNAVWKSSYRYPDWTFENAWDRYCTLPEFWGENGHPVHINWVGCYASDFDQYGDTEAFGDHPDYQRQLSKFASVQDRLREWNPSVAQKLKRLSCLVISMLDVDGFRIDKATQMTVGFLADWAESVRECAKKFNKNNFFIPGEVTGSSSYGSIYYGRGRQPDQRPATIVDALNVTWDDNQYFLRNKSHKALDAAAFHYSIYRSLNRFLGMDGLMEISYDLPVDFVDAWHNIAINEDCINAYTGKPDPRHLYGVSNYDVFRWASVANGTQRLILGTMITFFLFPGAPLIYYGDEQGLYVLDNTADNYLYGRQAMTSAIAWYLHGCYTGSSSTYPAINLDPARKGCYDSWNTLDHFDSSKEERQVYMALQNIRNHYPAVAHGWKSEKLGNWTHDEYLPNSGVNPTTIGLFSVVRGSLTPIQDLSVDYPSTNKTKRSSSDVWLLYMNHNTSKDFVFDCSSSEAILAPWAAGITIKNLVYPYDEYTLSETAQQLGDTPYYQGCLPNLTLSAFAFKIFVPVDEYIARPPTITKFTPRHDARILNTGNTVNINLEFSDAMDCDSIYNSISIESKNMDNVNASIDPNSISCQPFSNAKRTLLNGQPGSSFAWTAALVNVTDGVHRLTVKNVSNADKSMSTGTTDHFLLRVGKADNPMVFNSANYSTTLLFMQNDTLYINHTATGADLFRYSLDFGSNWSSWQTYSGGMTPCQPMNWTGTKHQRWGGYHVKVQYWSKLTGSANHIQEGDYDFPYPRRFPHVYLNSENTQWGYDADDRNKMSLMPNGSFKGYFISDYYPRSLQFNVWGINSNGKPDQSFIYGDPRNSSVLVRMDPSSLTSDMLYITDFPPSKYLSWAVTFDPQSRRYYFHPTGSSRVSLAIYILSVLVPLTTALLAVFLFKMFFYQVKFNDFGKKPNDQFHFFPLLSKKKTDILPEKNIASDMGKAVVASEKRKCVLLATLEYDIADLDIRIKIGGLGVMAQLMSKHLTHEDIIWVVPCVGDVNYPEMEVGEPIIYVLLDAPVFRRQSTKEPYPPRVDDLSSAIFYSAWNQCIAAVLKRNPVDIYHINDYHGALAPIYLLPDVIPVAMSLHNAEFQGLWPLRTVEEKDEVCSVFNIPVALCNKYVQFGSVFNLLHAGASYIRIHQKGYGVVGVSKKYGKRSWARYPIFWGLKKIGKLPNPDPSDAGEQAFNLTAESIDEAEAKKAAHKRQAQEWAHLDVDPDADLLVFVGRWTLQKGIDLIADVAPAILENYKAQIIVIGPVIDLYGKFAAEKFSKLMEKYPGRLFSRPVFTQLPGYIFSGADFALIPSRDEPFGLVAVEFGRKGALGIGARVGGLGQMPGWWYTVESNATKHLLHQFEQACRQALSSSKETRARLRAISATQRFPVSEWVARLDLLVNNCIAISKKYRYSKSHFRSSVLSFDFKSKSKTHVNELEFTSSSTDLTSIVEDSAPAAADSLPSDSNQEQPSSSNSADAASTIDPYLGRPTGPGHTTNSDEATSVTEDNSVIDSSASDFPESIDESRDAIKARLAQIGATSELANTSLDSLYSEFDPQRPTLSELIAEEAQLAHPPVAGSGEGFVHVSSQKTPALATPNLGESSQPTRPLSMPPIGNAQTPKALNESRLSLASVMSAQRDFALTKVARQFDDEEGRALHIFSEKLNDLNAKNSKDELCIELFLLKCEKDYFDEIRKLQLGIQKPGKLKLVDETQIVESSPSFPPAKAHLNSSDDSDEVVDVPIDEHVYTAPRLNDDGYVYEFEYYHGISKFMQYKIFDWPVYAIFLALGQILAATSFQLSLLAGSSGQSESQFYIVNGFYIGATLVWYYLYVNYPSVYPLIAPFLVYAVAFFLIGIASFSSIGDGRVWIARVGTWIYSIGSGSQALFFSLNFGDDGSYDIVYWVFRACLVQGTQQIWAAALWYWGSYASSDTTSTGKTVLHTVQWMPGLVWPISILLGAVAYLLYRGLPSYYRQLPGKMPAFYHSIMRRRLIIWFFIANVLQNYWMASMYGRSWSFMWASPKAKKWAIFLLILLFYIGIWVVVMSLLAMLSNKHSWFIPIFGLGLGAPRWLQTLWGTSNIGIHLPYFKSAAPYMSRMLWLWLGLLDSVQGIGIGLILLQTLTRRHITIALMIGQIIGAAASMIGRASSPDRVGPSNTFVDFSYWEPGKGSSILHSAPFWVCLFCQLVVIVGYFMFFRRENLNRP</sequence>
<dbReference type="PANTHER" id="PTHR47182">
    <property type="entry name" value="CELL WALL ALPHA-1,3-GLUCAN SYNTHASE AGS1-RELATED"/>
    <property type="match status" value="1"/>
</dbReference>
<keyword evidence="8" id="KW-0812">Transmembrane</keyword>
<evidence type="ECO:0000259" key="10">
    <source>
        <dbReference type="SMART" id="SM00642"/>
    </source>
</evidence>
<accession>B6JXA4</accession>
<dbReference type="STRING" id="402676.B6JXA4"/>
<dbReference type="EMBL" id="KE651166">
    <property type="protein sequence ID" value="EEB06005.2"/>
    <property type="molecule type" value="Genomic_DNA"/>
</dbReference>
<dbReference type="InterPro" id="IPR058655">
    <property type="entry name" value="Mok11-14/Ags1-like"/>
</dbReference>
<feature type="signal peptide" evidence="9">
    <location>
        <begin position="1"/>
        <end position="33"/>
    </location>
</feature>
<dbReference type="EC" id="2.4.1.183" evidence="2"/>
<feature type="transmembrane region" description="Helical" evidence="8">
    <location>
        <begin position="2161"/>
        <end position="2181"/>
    </location>
</feature>
<dbReference type="RefSeq" id="XP_002172298.2">
    <property type="nucleotide sequence ID" value="XM_002172262.2"/>
</dbReference>
<dbReference type="Pfam" id="PF00128">
    <property type="entry name" value="Alpha-amylase"/>
    <property type="match status" value="1"/>
</dbReference>
<feature type="transmembrane region" description="Helical" evidence="8">
    <location>
        <begin position="2351"/>
        <end position="2371"/>
    </location>
</feature>
<dbReference type="GO" id="GO:0070600">
    <property type="term" value="P:fungal-type cell wall (1-&gt;3)-alpha-glucan biosynthetic process"/>
    <property type="evidence" value="ECO:0000318"/>
    <property type="project" value="GO_Central"/>
</dbReference>
<dbReference type="SUPFAM" id="SSF51445">
    <property type="entry name" value="(Trans)glycosidases"/>
    <property type="match status" value="1"/>
</dbReference>
<name>B6JXA4_SCHJY</name>
<feature type="transmembrane region" description="Helical" evidence="8">
    <location>
        <begin position="1954"/>
        <end position="1976"/>
    </location>
</feature>
<dbReference type="SMART" id="SM00642">
    <property type="entry name" value="Aamy"/>
    <property type="match status" value="1"/>
</dbReference>
<feature type="transmembrane region" description="Helical" evidence="8">
    <location>
        <begin position="2043"/>
        <end position="2063"/>
    </location>
</feature>
<feature type="transmembrane region" description="Helical" evidence="8">
    <location>
        <begin position="1988"/>
        <end position="2007"/>
    </location>
</feature>
<evidence type="ECO:0000256" key="6">
    <source>
        <dbReference type="ARBA" id="ARBA00048960"/>
    </source>
</evidence>
<dbReference type="OrthoDB" id="512920at2759"/>
<feature type="transmembrane region" description="Helical" evidence="8">
    <location>
        <begin position="2231"/>
        <end position="2253"/>
    </location>
</feature>
<keyword evidence="8" id="KW-1133">Transmembrane helix</keyword>
<dbReference type="Pfam" id="PF00534">
    <property type="entry name" value="Glycos_transf_1"/>
    <property type="match status" value="1"/>
</dbReference>
<dbReference type="GO" id="GO:0009277">
    <property type="term" value="C:fungal-type cell wall"/>
    <property type="evidence" value="ECO:0000318"/>
    <property type="project" value="GO_Central"/>
</dbReference>
<dbReference type="InterPro" id="IPR058654">
    <property type="entry name" value="Mok11-14/Ags1-like_TM"/>
</dbReference>
<protein>
    <recommendedName>
        <fullName evidence="2">alpha-1,3-glucan synthase</fullName>
        <ecNumber evidence="2">2.4.1.183</ecNumber>
    </recommendedName>
</protein>
<dbReference type="Gene3D" id="3.20.20.80">
    <property type="entry name" value="Glycosidases"/>
    <property type="match status" value="1"/>
</dbReference>
<evidence type="ECO:0000256" key="4">
    <source>
        <dbReference type="ARBA" id="ARBA00022679"/>
    </source>
</evidence>
<feature type="transmembrane region" description="Helical" evidence="8">
    <location>
        <begin position="2120"/>
        <end position="2140"/>
    </location>
</feature>
<dbReference type="InterPro" id="IPR013534">
    <property type="entry name" value="Starch_synth_cat_dom"/>
</dbReference>
<dbReference type="InterPro" id="IPR058656">
    <property type="entry name" value="Mok11-13/Ags1-like_GH"/>
</dbReference>
<feature type="compositionally biased region" description="Polar residues" evidence="7">
    <location>
        <begin position="1642"/>
        <end position="1654"/>
    </location>
</feature>
<dbReference type="PROSITE" id="PS51257">
    <property type="entry name" value="PROKAR_LIPOPROTEIN"/>
    <property type="match status" value="1"/>
</dbReference>